<sequence>MTGKFTLDGQSVKNILHDHVNRLKERAQGALSDSRFADAARIASEAAVAEAFSKTIMTGRKYSFEEHVSVVEAPFVPGEL</sequence>
<proteinExistence type="predicted"/>
<keyword evidence="2" id="KW-1185">Reference proteome</keyword>
<gene>
    <name evidence="1" type="ORF">CPT_MyoSmar_014</name>
</gene>
<reference evidence="2" key="1">
    <citation type="submission" date="2019-06" db="EMBL/GenBank/DDBJ databases">
        <title>Complete Genome Sequence of Serratia marcescens Myophage MyoSmar.</title>
        <authorList>
            <person name="Cooper S."/>
            <person name="Nguyen Q."/>
            <person name="Newkirk H."/>
            <person name="Liu M."/>
            <person name="Cahill J."/>
            <person name="Ramsey J."/>
        </authorList>
    </citation>
    <scope>NUCLEOTIDE SEQUENCE [LARGE SCALE GENOMIC DNA]</scope>
</reference>
<accession>A0A5B9NF67</accession>
<name>A0A5B9NF67_9CAUD</name>
<dbReference type="EMBL" id="MN062189">
    <property type="protein sequence ID" value="QEG09463.1"/>
    <property type="molecule type" value="Genomic_DNA"/>
</dbReference>
<organism evidence="1 2">
    <name type="scientific">Serratia phage MyoSmar</name>
    <dbReference type="NCBI Taxonomy" id="2596673"/>
    <lineage>
        <taxon>Viruses</taxon>
        <taxon>Duplodnaviria</taxon>
        <taxon>Heunggongvirae</taxon>
        <taxon>Uroviricota</taxon>
        <taxon>Caudoviricetes</taxon>
        <taxon>Lindbergviridae</taxon>
        <taxon>Myosmarvirus</taxon>
        <taxon>Myosmarvirus myosmar</taxon>
    </lineage>
</organism>
<evidence type="ECO:0000313" key="1">
    <source>
        <dbReference type="EMBL" id="QEG09463.1"/>
    </source>
</evidence>
<evidence type="ECO:0000313" key="2">
    <source>
        <dbReference type="Proteomes" id="UP000322680"/>
    </source>
</evidence>
<dbReference type="Proteomes" id="UP000322680">
    <property type="component" value="Segment"/>
</dbReference>
<protein>
    <submittedName>
        <fullName evidence="1">Uncharacterized protein</fullName>
    </submittedName>
</protein>